<keyword evidence="5 7" id="KW-0067">ATP-binding</keyword>
<evidence type="ECO:0000256" key="3">
    <source>
        <dbReference type="ARBA" id="ARBA00022458"/>
    </source>
</evidence>
<evidence type="ECO:0000259" key="6">
    <source>
        <dbReference type="PROSITE" id="PS50893"/>
    </source>
</evidence>
<dbReference type="SUPFAM" id="SSF52540">
    <property type="entry name" value="P-loop containing nucleoside triphosphate hydrolases"/>
    <property type="match status" value="1"/>
</dbReference>
<dbReference type="InterPro" id="IPR022467">
    <property type="entry name" value="ABC_transprt_ATP-bd_su_PQQ"/>
</dbReference>
<dbReference type="InterPro" id="IPR027417">
    <property type="entry name" value="P-loop_NTPase"/>
</dbReference>
<keyword evidence="3" id="KW-0536">Nodulation</keyword>
<evidence type="ECO:0000256" key="1">
    <source>
        <dbReference type="ARBA" id="ARBA00005417"/>
    </source>
</evidence>
<dbReference type="EMBL" id="SLWY01000002">
    <property type="protein sequence ID" value="TCO83399.1"/>
    <property type="molecule type" value="Genomic_DNA"/>
</dbReference>
<dbReference type="PANTHER" id="PTHR42711:SF5">
    <property type="entry name" value="ABC TRANSPORTER ATP-BINDING PROTEIN NATA"/>
    <property type="match status" value="1"/>
</dbReference>
<dbReference type="Pfam" id="PF00005">
    <property type="entry name" value="ABC_tran"/>
    <property type="match status" value="1"/>
</dbReference>
<keyword evidence="2" id="KW-0813">Transport</keyword>
<proteinExistence type="inferred from homology"/>
<dbReference type="PROSITE" id="PS50893">
    <property type="entry name" value="ABC_TRANSPORTER_2"/>
    <property type="match status" value="1"/>
</dbReference>
<sequence>MAEADAAPLLAVSGLRKCYGSRTALDGVTLAVGRGEFVALLGPNGAGKSTLFQVLSGLFVADAGQVEVAGCDMQRAPVPALARTGIVFQQPTLDLDLTVLANLRFHARLHGLAPAHAQARIDAELARQGLAERAREPARALSGGNRRKVELARALVHEPALLLLDEPTVGLDPAARRHLLEQVHGLCAERGLGVLWATHLVDEAEAADRVVVLHHGRVRYAGPPAGLRAEAGAAALADAFLALTAPAP</sequence>
<dbReference type="PROSITE" id="PS00211">
    <property type="entry name" value="ABC_TRANSPORTER_1"/>
    <property type="match status" value="1"/>
</dbReference>
<dbReference type="NCBIfam" id="TIGR03864">
    <property type="entry name" value="PQQ_ABC_ATP"/>
    <property type="match status" value="1"/>
</dbReference>
<name>A0A4R2L7C9_9GAMM</name>
<dbReference type="PANTHER" id="PTHR42711">
    <property type="entry name" value="ABC TRANSPORTER ATP-BINDING PROTEIN"/>
    <property type="match status" value="1"/>
</dbReference>
<dbReference type="OrthoDB" id="5560252at2"/>
<feature type="domain" description="ABC transporter" evidence="6">
    <location>
        <begin position="10"/>
        <end position="240"/>
    </location>
</feature>
<keyword evidence="8" id="KW-1185">Reference proteome</keyword>
<evidence type="ECO:0000313" key="7">
    <source>
        <dbReference type="EMBL" id="TCO83399.1"/>
    </source>
</evidence>
<reference evidence="7 8" key="1">
    <citation type="submission" date="2019-03" db="EMBL/GenBank/DDBJ databases">
        <title>Genomic Encyclopedia of Type Strains, Phase IV (KMG-IV): sequencing the most valuable type-strain genomes for metagenomic binning, comparative biology and taxonomic classification.</title>
        <authorList>
            <person name="Goeker M."/>
        </authorList>
    </citation>
    <scope>NUCLEOTIDE SEQUENCE [LARGE SCALE GENOMIC DNA]</scope>
    <source>
        <strain evidence="7 8">DSM 25287</strain>
    </source>
</reference>
<evidence type="ECO:0000313" key="8">
    <source>
        <dbReference type="Proteomes" id="UP000295765"/>
    </source>
</evidence>
<dbReference type="InterPro" id="IPR003593">
    <property type="entry name" value="AAA+_ATPase"/>
</dbReference>
<accession>A0A4R2L7C9</accession>
<dbReference type="RefSeq" id="WP_132538295.1">
    <property type="nucleotide sequence ID" value="NZ_SLWY01000002.1"/>
</dbReference>
<dbReference type="AlphaFoldDB" id="A0A4R2L7C9"/>
<dbReference type="GO" id="GO:0005524">
    <property type="term" value="F:ATP binding"/>
    <property type="evidence" value="ECO:0007669"/>
    <property type="project" value="UniProtKB-KW"/>
</dbReference>
<dbReference type="Gene3D" id="3.40.50.300">
    <property type="entry name" value="P-loop containing nucleotide triphosphate hydrolases"/>
    <property type="match status" value="1"/>
</dbReference>
<evidence type="ECO:0000256" key="5">
    <source>
        <dbReference type="ARBA" id="ARBA00022840"/>
    </source>
</evidence>
<dbReference type="InterPro" id="IPR003439">
    <property type="entry name" value="ABC_transporter-like_ATP-bd"/>
</dbReference>
<dbReference type="SMART" id="SM00382">
    <property type="entry name" value="AAA"/>
    <property type="match status" value="1"/>
</dbReference>
<dbReference type="InterPro" id="IPR017871">
    <property type="entry name" value="ABC_transporter-like_CS"/>
</dbReference>
<dbReference type="GO" id="GO:0016887">
    <property type="term" value="F:ATP hydrolysis activity"/>
    <property type="evidence" value="ECO:0007669"/>
    <property type="project" value="InterPro"/>
</dbReference>
<keyword evidence="4" id="KW-0547">Nucleotide-binding</keyword>
<dbReference type="InterPro" id="IPR050763">
    <property type="entry name" value="ABC_transporter_ATP-binding"/>
</dbReference>
<dbReference type="Proteomes" id="UP000295765">
    <property type="component" value="Unassembled WGS sequence"/>
</dbReference>
<evidence type="ECO:0000256" key="4">
    <source>
        <dbReference type="ARBA" id="ARBA00022741"/>
    </source>
</evidence>
<gene>
    <name evidence="7" type="ORF">EV699_10297</name>
</gene>
<comment type="similarity">
    <text evidence="1">Belongs to the ABC transporter superfamily.</text>
</comment>
<organism evidence="7 8">
    <name type="scientific">Plasticicumulans lactativorans</name>
    <dbReference type="NCBI Taxonomy" id="1133106"/>
    <lineage>
        <taxon>Bacteria</taxon>
        <taxon>Pseudomonadati</taxon>
        <taxon>Pseudomonadota</taxon>
        <taxon>Gammaproteobacteria</taxon>
        <taxon>Candidatus Competibacteraceae</taxon>
        <taxon>Plasticicumulans</taxon>
    </lineage>
</organism>
<comment type="caution">
    <text evidence="7">The sequence shown here is derived from an EMBL/GenBank/DDBJ whole genome shotgun (WGS) entry which is preliminary data.</text>
</comment>
<protein>
    <submittedName>
        <fullName evidence="7">ABC-2 type transport system ATP-binding protein</fullName>
    </submittedName>
</protein>
<evidence type="ECO:0000256" key="2">
    <source>
        <dbReference type="ARBA" id="ARBA00022448"/>
    </source>
</evidence>